<dbReference type="EMBL" id="JBIHMM010000001">
    <property type="protein sequence ID" value="MFH0252270.1"/>
    <property type="molecule type" value="Genomic_DNA"/>
</dbReference>
<evidence type="ECO:0000313" key="4">
    <source>
        <dbReference type="Proteomes" id="UP001607157"/>
    </source>
</evidence>
<keyword evidence="4" id="KW-1185">Reference proteome</keyword>
<dbReference type="RefSeq" id="WP_377169951.1">
    <property type="nucleotide sequence ID" value="NZ_JBHTJC010000001.1"/>
</dbReference>
<evidence type="ECO:0000256" key="2">
    <source>
        <dbReference type="SAM" id="MobiDB-lite"/>
    </source>
</evidence>
<organism evidence="3 4">
    <name type="scientific">Roseovarius aquimarinus</name>
    <dbReference type="NCBI Taxonomy" id="1229156"/>
    <lineage>
        <taxon>Bacteria</taxon>
        <taxon>Pseudomonadati</taxon>
        <taxon>Pseudomonadota</taxon>
        <taxon>Alphaproteobacteria</taxon>
        <taxon>Rhodobacterales</taxon>
        <taxon>Roseobacteraceae</taxon>
        <taxon>Roseovarius</taxon>
    </lineage>
</organism>
<dbReference type="SUPFAM" id="SSF56349">
    <property type="entry name" value="DNA breaking-rejoining enzymes"/>
    <property type="match status" value="1"/>
</dbReference>
<evidence type="ECO:0000256" key="1">
    <source>
        <dbReference type="ARBA" id="ARBA00023172"/>
    </source>
</evidence>
<dbReference type="InterPro" id="IPR011010">
    <property type="entry name" value="DNA_brk_join_enz"/>
</dbReference>
<proteinExistence type="predicted"/>
<name>A0ABW7I2S1_9RHOB</name>
<accession>A0ABW7I2S1</accession>
<dbReference type="Proteomes" id="UP001607157">
    <property type="component" value="Unassembled WGS sequence"/>
</dbReference>
<feature type="region of interest" description="Disordered" evidence="2">
    <location>
        <begin position="183"/>
        <end position="223"/>
    </location>
</feature>
<evidence type="ECO:0000313" key="3">
    <source>
        <dbReference type="EMBL" id="MFH0252270.1"/>
    </source>
</evidence>
<sequence length="481" mass="54390">MKIDEFQHSSPSDLFLRGLEGDQSVHEAGLIPFQTSIQSFDLASSASVAFSPEDLIETGTWEKYERRVAALGRAHPRGDPFAGFLSRLAVDGWSTRNARQADRSALVRIAARIVLDLMPIYWRQVLSKMEAWTEREALLDDLRPKLSASVRQQMKDARRPLTAEEGDELKAAAWFLIQVPPDPFHSKARERESKHGPSGNRRRQDRSAQTPLTALNRHARRKRTDVPDYDWRSHFWTTAVLRDPHLDPTRRAILATMIATGARPAEFSDDLGVNVRLVSEGGRDRLLFEIHGAKTTDQVHEGLPGKGQSIRTLELECKTPETRWLRDRLADQRFLRLELSSPVHATTGIPLHRSERHRRVSVSLGKLVTRLGKIAFPRLRHNLTPYVFRHALGADMKASDRFEPEAIAKALGHQSARTQSSYGLTSGARNLSLKRVESIVRISAASLVRSREQHGPRPDYLSELCHYGKQRGFGRKAGIRY</sequence>
<reference evidence="3 4" key="1">
    <citation type="submission" date="2024-10" db="EMBL/GenBank/DDBJ databases">
        <authorList>
            <person name="Yang X.-N."/>
        </authorList>
    </citation>
    <scope>NUCLEOTIDE SEQUENCE [LARGE SCALE GENOMIC DNA]</scope>
    <source>
        <strain evidence="3 4">CAU 1059</strain>
    </source>
</reference>
<gene>
    <name evidence="3" type="ORF">ACGRVM_00060</name>
</gene>
<protein>
    <recommendedName>
        <fullName evidence="5">Phage integrase family protein</fullName>
    </recommendedName>
</protein>
<comment type="caution">
    <text evidence="3">The sequence shown here is derived from an EMBL/GenBank/DDBJ whole genome shotgun (WGS) entry which is preliminary data.</text>
</comment>
<evidence type="ECO:0008006" key="5">
    <source>
        <dbReference type="Google" id="ProtNLM"/>
    </source>
</evidence>
<dbReference type="Gene3D" id="1.10.443.10">
    <property type="entry name" value="Intergrase catalytic core"/>
    <property type="match status" value="1"/>
</dbReference>
<keyword evidence="1" id="KW-0233">DNA recombination</keyword>
<dbReference type="InterPro" id="IPR013762">
    <property type="entry name" value="Integrase-like_cat_sf"/>
</dbReference>
<feature type="compositionally biased region" description="Basic and acidic residues" evidence="2">
    <location>
        <begin position="184"/>
        <end position="195"/>
    </location>
</feature>